<name>A0A0F9EHM0_9ZZZZ</name>
<dbReference type="AlphaFoldDB" id="A0A0F9EHM0"/>
<feature type="coiled-coil region" evidence="1">
    <location>
        <begin position="84"/>
        <end position="111"/>
    </location>
</feature>
<protein>
    <submittedName>
        <fullName evidence="2">Uncharacterized protein</fullName>
    </submittedName>
</protein>
<evidence type="ECO:0000256" key="1">
    <source>
        <dbReference type="SAM" id="Coils"/>
    </source>
</evidence>
<proteinExistence type="predicted"/>
<keyword evidence="1" id="KW-0175">Coiled coil</keyword>
<dbReference type="EMBL" id="LAZR01027429">
    <property type="protein sequence ID" value="KKL65756.1"/>
    <property type="molecule type" value="Genomic_DNA"/>
</dbReference>
<feature type="non-terminal residue" evidence="2">
    <location>
        <position position="1"/>
    </location>
</feature>
<gene>
    <name evidence="2" type="ORF">LCGC14_2151770</name>
</gene>
<accession>A0A0F9EHM0</accession>
<evidence type="ECO:0000313" key="2">
    <source>
        <dbReference type="EMBL" id="KKL65756.1"/>
    </source>
</evidence>
<sequence length="149" mass="17836">DRYYPMISNRDYTLENISDQIEECRKNIEFSNRELSSIKDIENNKDAVKLFCRWKEIFVSGSSIVQQRKVSEYGLIDKEIVYVREKLEQCIKENESIIEKLEERYDTTSKLKDDYDIYSFTIDYMDPLHKFVKGLIQKGFVEVIEQEGY</sequence>
<comment type="caution">
    <text evidence="2">The sequence shown here is derived from an EMBL/GenBank/DDBJ whole genome shotgun (WGS) entry which is preliminary data.</text>
</comment>
<organism evidence="2">
    <name type="scientific">marine sediment metagenome</name>
    <dbReference type="NCBI Taxonomy" id="412755"/>
    <lineage>
        <taxon>unclassified sequences</taxon>
        <taxon>metagenomes</taxon>
        <taxon>ecological metagenomes</taxon>
    </lineage>
</organism>
<reference evidence="2" key="1">
    <citation type="journal article" date="2015" name="Nature">
        <title>Complex archaea that bridge the gap between prokaryotes and eukaryotes.</title>
        <authorList>
            <person name="Spang A."/>
            <person name="Saw J.H."/>
            <person name="Jorgensen S.L."/>
            <person name="Zaremba-Niedzwiedzka K."/>
            <person name="Martijn J."/>
            <person name="Lind A.E."/>
            <person name="van Eijk R."/>
            <person name="Schleper C."/>
            <person name="Guy L."/>
            <person name="Ettema T.J."/>
        </authorList>
    </citation>
    <scope>NUCLEOTIDE SEQUENCE</scope>
</reference>